<dbReference type="OrthoDB" id="9790793at2"/>
<feature type="binding site" evidence="7 9">
    <location>
        <position position="87"/>
    </location>
    <ligand>
        <name>substrate</name>
    </ligand>
</feature>
<dbReference type="GO" id="GO:0008652">
    <property type="term" value="P:amino acid biosynthetic process"/>
    <property type="evidence" value="ECO:0007669"/>
    <property type="project" value="UniProtKB-KW"/>
</dbReference>
<keyword evidence="7" id="KW-0057">Aromatic amino acid biosynthesis</keyword>
<dbReference type="EC" id="4.2.1.10" evidence="5 7"/>
<dbReference type="GO" id="GO:0009423">
    <property type="term" value="P:chorismate biosynthetic process"/>
    <property type="evidence" value="ECO:0007669"/>
    <property type="project" value="UniProtKB-UniRule"/>
</dbReference>
<feature type="active site" description="Proton donor" evidence="7 8">
    <location>
        <position position="100"/>
    </location>
</feature>
<organism evidence="11 12">
    <name type="scientific">Tepidibacillus decaturensis</name>
    <dbReference type="NCBI Taxonomy" id="1413211"/>
    <lineage>
        <taxon>Bacteria</taxon>
        <taxon>Bacillati</taxon>
        <taxon>Bacillota</taxon>
        <taxon>Bacilli</taxon>
        <taxon>Bacillales</taxon>
        <taxon>Bacillaceae</taxon>
        <taxon>Tepidibacillus</taxon>
    </lineage>
</organism>
<dbReference type="PROSITE" id="PS01029">
    <property type="entry name" value="DEHYDROQUINASE_II"/>
    <property type="match status" value="1"/>
</dbReference>
<comment type="catalytic activity">
    <reaction evidence="1 7">
        <text>3-dehydroquinate = 3-dehydroshikimate + H2O</text>
        <dbReference type="Rhea" id="RHEA:21096"/>
        <dbReference type="ChEBI" id="CHEBI:15377"/>
        <dbReference type="ChEBI" id="CHEBI:16630"/>
        <dbReference type="ChEBI" id="CHEBI:32364"/>
        <dbReference type="EC" id="4.2.1.10"/>
    </reaction>
</comment>
<dbReference type="InterPro" id="IPR036441">
    <property type="entry name" value="DHquinase_II_sf"/>
</dbReference>
<feature type="active site" description="Proton acceptor" evidence="7 8">
    <location>
        <position position="23"/>
    </location>
</feature>
<sequence length="151" mass="16838">MKKIFVVNGPNLNMLGKREPTIYGTASLEQLTHLMEEKAQELGMDVAFYQSNHEGEIIDQIQGTLGKYDGMIINPGAFTHYSYAISDAISAVQIPTVEVHISNIYRRESFRHHSVIAPVSVGQISGLGMYGYFAALQFFADFFKFHKSSGN</sequence>
<protein>
    <recommendedName>
        <fullName evidence="5 7">3-dehydroquinate dehydratase</fullName>
        <shortName evidence="7">3-dehydroquinase</shortName>
        <ecNumber evidence="5 7">4.2.1.10</ecNumber>
    </recommendedName>
    <alternativeName>
        <fullName evidence="7">Type II DHQase</fullName>
    </alternativeName>
</protein>
<dbReference type="GO" id="GO:0003855">
    <property type="term" value="F:3-dehydroquinate dehydratase activity"/>
    <property type="evidence" value="ECO:0007669"/>
    <property type="project" value="UniProtKB-UniRule"/>
</dbReference>
<feature type="binding site" evidence="7 9">
    <location>
        <position position="74"/>
    </location>
    <ligand>
        <name>substrate</name>
    </ligand>
</feature>
<dbReference type="AlphaFoldDB" id="A0A135L335"/>
<comment type="function">
    <text evidence="7">Catalyzes a trans-dehydration via an enolate intermediate.</text>
</comment>
<evidence type="ECO:0000256" key="1">
    <source>
        <dbReference type="ARBA" id="ARBA00001864"/>
    </source>
</evidence>
<dbReference type="Proteomes" id="UP000070352">
    <property type="component" value="Unassembled WGS sequence"/>
</dbReference>
<evidence type="ECO:0000256" key="2">
    <source>
        <dbReference type="ARBA" id="ARBA00004902"/>
    </source>
</evidence>
<proteinExistence type="inferred from homology"/>
<reference evidence="11 12" key="1">
    <citation type="submission" date="2016-02" db="EMBL/GenBank/DDBJ databases">
        <title>Draft Genome for Tepidibacillus decaturensis nov. sp. Strain Z9, an Anaerobic, Moderately Thermophilic and Heterotrophic Bacterium from Deep Subsurface of the Illinois Basin, USA.</title>
        <authorList>
            <person name="Dong Y."/>
            <person name="Chang J.Y."/>
            <person name="Sanford R."/>
            <person name="Fouke B.W."/>
        </authorList>
    </citation>
    <scope>NUCLEOTIDE SEQUENCE [LARGE SCALE GENOMIC DNA]</scope>
    <source>
        <strain evidence="11 12">Z9</strain>
    </source>
</reference>
<keyword evidence="6 7" id="KW-0456">Lyase</keyword>
<comment type="caution">
    <text evidence="11">The sequence shown here is derived from an EMBL/GenBank/DDBJ whole genome shotgun (WGS) entry which is preliminary data.</text>
</comment>
<accession>A0A135L335</accession>
<dbReference type="SUPFAM" id="SSF52304">
    <property type="entry name" value="Type II 3-dehydroquinate dehydratase"/>
    <property type="match status" value="1"/>
</dbReference>
<dbReference type="Pfam" id="PF01220">
    <property type="entry name" value="DHquinase_II"/>
    <property type="match status" value="1"/>
</dbReference>
<gene>
    <name evidence="7" type="primary">aroQ</name>
    <name evidence="11" type="ORF">U473_04035</name>
</gene>
<evidence type="ECO:0000313" key="11">
    <source>
        <dbReference type="EMBL" id="KXG43273.1"/>
    </source>
</evidence>
<evidence type="ECO:0000313" key="12">
    <source>
        <dbReference type="Proteomes" id="UP000070352"/>
    </source>
</evidence>
<dbReference type="NCBIfam" id="NF003806">
    <property type="entry name" value="PRK05395.1-3"/>
    <property type="match status" value="1"/>
</dbReference>
<dbReference type="PIRSF" id="PIRSF001399">
    <property type="entry name" value="DHquinase_II"/>
    <property type="match status" value="1"/>
</dbReference>
<dbReference type="PANTHER" id="PTHR21272:SF3">
    <property type="entry name" value="CATABOLIC 3-DEHYDROQUINASE"/>
    <property type="match status" value="1"/>
</dbReference>
<comment type="subunit">
    <text evidence="4 7">Homododecamer.</text>
</comment>
<dbReference type="RefSeq" id="WP_068723576.1">
    <property type="nucleotide sequence ID" value="NZ_LSKU01000001.1"/>
</dbReference>
<dbReference type="Gene3D" id="3.40.50.9100">
    <property type="entry name" value="Dehydroquinase, class II"/>
    <property type="match status" value="1"/>
</dbReference>
<dbReference type="InterPro" id="IPR001874">
    <property type="entry name" value="DHquinase_II"/>
</dbReference>
<feature type="binding site" evidence="7 9">
    <location>
        <position position="111"/>
    </location>
    <ligand>
        <name>substrate</name>
    </ligand>
</feature>
<dbReference type="GO" id="GO:0019631">
    <property type="term" value="P:quinate catabolic process"/>
    <property type="evidence" value="ECO:0007669"/>
    <property type="project" value="TreeGrafter"/>
</dbReference>
<evidence type="ECO:0000256" key="9">
    <source>
        <dbReference type="PIRSR" id="PIRSR001399-2"/>
    </source>
</evidence>
<dbReference type="STRING" id="1413211.U473_04035"/>
<comment type="similarity">
    <text evidence="3 7">Belongs to the type-II 3-dehydroquinase family.</text>
</comment>
<dbReference type="NCBIfam" id="NF003807">
    <property type="entry name" value="PRK05395.1-4"/>
    <property type="match status" value="1"/>
</dbReference>
<evidence type="ECO:0000256" key="7">
    <source>
        <dbReference type="HAMAP-Rule" id="MF_00169"/>
    </source>
</evidence>
<evidence type="ECO:0000256" key="6">
    <source>
        <dbReference type="ARBA" id="ARBA00023239"/>
    </source>
</evidence>
<feature type="binding site" evidence="7 9">
    <location>
        <position position="80"/>
    </location>
    <ligand>
        <name>substrate</name>
    </ligand>
</feature>
<evidence type="ECO:0000256" key="10">
    <source>
        <dbReference type="PIRSR" id="PIRSR001399-3"/>
    </source>
</evidence>
<dbReference type="GO" id="GO:0009073">
    <property type="term" value="P:aromatic amino acid family biosynthetic process"/>
    <property type="evidence" value="ECO:0007669"/>
    <property type="project" value="UniProtKB-KW"/>
</dbReference>
<evidence type="ECO:0000256" key="5">
    <source>
        <dbReference type="ARBA" id="ARBA00012060"/>
    </source>
</evidence>
<evidence type="ECO:0000256" key="8">
    <source>
        <dbReference type="PIRSR" id="PIRSR001399-1"/>
    </source>
</evidence>
<dbReference type="PANTHER" id="PTHR21272">
    <property type="entry name" value="CATABOLIC 3-DEHYDROQUINASE"/>
    <property type="match status" value="1"/>
</dbReference>
<dbReference type="CDD" id="cd00466">
    <property type="entry name" value="DHQase_II"/>
    <property type="match status" value="1"/>
</dbReference>
<evidence type="ECO:0000256" key="4">
    <source>
        <dbReference type="ARBA" id="ARBA00011193"/>
    </source>
</evidence>
<dbReference type="HAMAP" id="MF_00169">
    <property type="entry name" value="AroQ"/>
    <property type="match status" value="1"/>
</dbReference>
<evidence type="ECO:0000256" key="3">
    <source>
        <dbReference type="ARBA" id="ARBA00011037"/>
    </source>
</evidence>
<keyword evidence="7" id="KW-0028">Amino-acid biosynthesis</keyword>
<feature type="binding site" evidence="7 9">
    <location>
        <begin position="101"/>
        <end position="102"/>
    </location>
    <ligand>
        <name>substrate</name>
    </ligand>
</feature>
<dbReference type="UniPathway" id="UPA00053">
    <property type="reaction ID" value="UER00086"/>
</dbReference>
<dbReference type="NCBIfam" id="TIGR01088">
    <property type="entry name" value="aroQ"/>
    <property type="match status" value="1"/>
</dbReference>
<dbReference type="InterPro" id="IPR018509">
    <property type="entry name" value="DHquinase_II_CS"/>
</dbReference>
<dbReference type="EMBL" id="LSKU01000001">
    <property type="protein sequence ID" value="KXG43273.1"/>
    <property type="molecule type" value="Genomic_DNA"/>
</dbReference>
<dbReference type="NCBIfam" id="NF003805">
    <property type="entry name" value="PRK05395.1-2"/>
    <property type="match status" value="1"/>
</dbReference>
<feature type="site" description="Transition state stabilizer" evidence="7 10">
    <location>
        <position position="18"/>
    </location>
</feature>
<name>A0A135L335_9BACI</name>
<keyword evidence="12" id="KW-1185">Reference proteome</keyword>
<comment type="pathway">
    <text evidence="2 7">Metabolic intermediate biosynthesis; chorismate biosynthesis; chorismate from D-erythrose 4-phosphate and phosphoenolpyruvate: step 3/7.</text>
</comment>